<dbReference type="PROSITE" id="PS51257">
    <property type="entry name" value="PROKAR_LIPOPROTEIN"/>
    <property type="match status" value="1"/>
</dbReference>
<evidence type="ECO:0000256" key="1">
    <source>
        <dbReference type="SAM" id="MobiDB-lite"/>
    </source>
</evidence>
<reference evidence="3 4" key="1">
    <citation type="submission" date="2019-09" db="EMBL/GenBank/DDBJ databases">
        <title>Genome sequence and assembly of Flavobacterium sp.</title>
        <authorList>
            <person name="Chhetri G."/>
        </authorList>
    </citation>
    <scope>NUCLEOTIDE SEQUENCE [LARGE SCALE GENOMIC DNA]</scope>
    <source>
        <strain evidence="3 4">SNL9</strain>
    </source>
</reference>
<feature type="region of interest" description="Disordered" evidence="1">
    <location>
        <begin position="86"/>
        <end position="112"/>
    </location>
</feature>
<keyword evidence="2" id="KW-0472">Membrane</keyword>
<feature type="transmembrane region" description="Helical" evidence="2">
    <location>
        <begin position="155"/>
        <end position="173"/>
    </location>
</feature>
<dbReference type="AlphaFoldDB" id="A0A5M6CCU0"/>
<keyword evidence="2" id="KW-1133">Transmembrane helix</keyword>
<dbReference type="RefSeq" id="WP_150014043.1">
    <property type="nucleotide sequence ID" value="NZ_VWSG01000011.1"/>
</dbReference>
<evidence type="ECO:0000313" key="3">
    <source>
        <dbReference type="EMBL" id="KAA5532813.1"/>
    </source>
</evidence>
<organism evidence="3 4">
    <name type="scientific">Paenimyroides baculatum</name>
    <dbReference type="NCBI Taxonomy" id="2608000"/>
    <lineage>
        <taxon>Bacteria</taxon>
        <taxon>Pseudomonadati</taxon>
        <taxon>Bacteroidota</taxon>
        <taxon>Flavobacteriia</taxon>
        <taxon>Flavobacteriales</taxon>
        <taxon>Flavobacteriaceae</taxon>
        <taxon>Paenimyroides</taxon>
    </lineage>
</organism>
<gene>
    <name evidence="3" type="ORF">F0460_13290</name>
</gene>
<comment type="caution">
    <text evidence="3">The sequence shown here is derived from an EMBL/GenBank/DDBJ whole genome shotgun (WGS) entry which is preliminary data.</text>
</comment>
<keyword evidence="4" id="KW-1185">Reference proteome</keyword>
<keyword evidence="2" id="KW-0812">Transmembrane</keyword>
<accession>A0A5M6CCU0</accession>
<sequence>MKNLILLFMIVFLTSGICSCRSKKSTTDFKHTETENVSIVDNSTVEKKETIMVNNQETKTEVVTDKSFFEAWMSFESDKITITDNQGNKTEITNPRINKKSSQTNDVSKSDQTDIKQEKSAVSEENQQNNVAVSNNRQIKTELQKKDASKGKEPVWLYVVGAVVLGGLAYGILKKFNLIKFKNEIN</sequence>
<protein>
    <recommendedName>
        <fullName evidence="5">Lipoprotein</fullName>
    </recommendedName>
</protein>
<evidence type="ECO:0000313" key="4">
    <source>
        <dbReference type="Proteomes" id="UP000325141"/>
    </source>
</evidence>
<feature type="compositionally biased region" description="Polar residues" evidence="1">
    <location>
        <begin position="86"/>
        <end position="107"/>
    </location>
</feature>
<proteinExistence type="predicted"/>
<dbReference type="EMBL" id="VWSG01000011">
    <property type="protein sequence ID" value="KAA5532813.1"/>
    <property type="molecule type" value="Genomic_DNA"/>
</dbReference>
<evidence type="ECO:0000256" key="2">
    <source>
        <dbReference type="SAM" id="Phobius"/>
    </source>
</evidence>
<evidence type="ECO:0008006" key="5">
    <source>
        <dbReference type="Google" id="ProtNLM"/>
    </source>
</evidence>
<name>A0A5M6CCU0_9FLAO</name>
<dbReference type="Proteomes" id="UP000325141">
    <property type="component" value="Unassembled WGS sequence"/>
</dbReference>